<accession>A0A7R7W9Y2</accession>
<protein>
    <submittedName>
        <fullName evidence="1">Uncharacterized protein</fullName>
    </submittedName>
</protein>
<organism evidence="1 2">
    <name type="scientific">Aspergillus kawachii</name>
    <name type="common">White koji mold</name>
    <name type="synonym">Aspergillus awamori var. kawachi</name>
    <dbReference type="NCBI Taxonomy" id="1069201"/>
    <lineage>
        <taxon>Eukaryota</taxon>
        <taxon>Fungi</taxon>
        <taxon>Dikarya</taxon>
        <taxon>Ascomycota</taxon>
        <taxon>Pezizomycotina</taxon>
        <taxon>Eurotiomycetes</taxon>
        <taxon>Eurotiomycetidae</taxon>
        <taxon>Eurotiales</taxon>
        <taxon>Aspergillaceae</taxon>
        <taxon>Aspergillus</taxon>
        <taxon>Aspergillus subgen. Circumdati</taxon>
    </lineage>
</organism>
<keyword evidence="2" id="KW-1185">Reference proteome</keyword>
<reference evidence="1" key="1">
    <citation type="submission" date="2021-01" db="EMBL/GenBank/DDBJ databases">
        <authorList>
            <consortium name="Aspergillus luchuensis mut. kawachii IFO 4304 genome sequencing consortium"/>
            <person name="Kazuki M."/>
            <person name="Futagami T."/>
        </authorList>
    </citation>
    <scope>NUCLEOTIDE SEQUENCE</scope>
    <source>
        <strain evidence="1">IFO 4308</strain>
    </source>
</reference>
<evidence type="ECO:0000313" key="2">
    <source>
        <dbReference type="Proteomes" id="UP000661280"/>
    </source>
</evidence>
<evidence type="ECO:0000313" key="1">
    <source>
        <dbReference type="EMBL" id="BCR98618.1"/>
    </source>
</evidence>
<reference evidence="1" key="2">
    <citation type="submission" date="2021-02" db="EMBL/GenBank/DDBJ databases">
        <title>Aspergillus luchuensis mut. kawachii IFO 4304 genome sequence.</title>
        <authorList>
            <person name="Mori K."/>
            <person name="Kadooka C."/>
            <person name="Goto M."/>
            <person name="Futagami T."/>
        </authorList>
    </citation>
    <scope>NUCLEOTIDE SEQUENCE</scope>
    <source>
        <strain evidence="1">IFO 4308</strain>
    </source>
</reference>
<gene>
    <name evidence="1" type="ORF">AKAW2_40301A</name>
</gene>
<proteinExistence type="predicted"/>
<dbReference type="Proteomes" id="UP000661280">
    <property type="component" value="Chromosome 4"/>
</dbReference>
<dbReference type="AlphaFoldDB" id="A0A7R7W9Y2"/>
<dbReference type="EMBL" id="AP024428">
    <property type="protein sequence ID" value="BCR98618.1"/>
    <property type="molecule type" value="Genomic_DNA"/>
</dbReference>
<sequence>MFWLEFRELKLALLGNWQAGLKQGLSKTFQTCAGGLRHISGGEIDVHWGDRQREVPVGREFVYHYSPGKIKPFLLAMLQISGLSLASSQPMTTPVRTKHPNSRKR</sequence>
<name>A0A7R7W9Y2_ASPKA</name>
<dbReference type="GeneID" id="64959940"/>
<dbReference type="KEGG" id="aluc:AKAW2_40301A"/>
<dbReference type="RefSeq" id="XP_041542381.1">
    <property type="nucleotide sequence ID" value="XM_041688614.1"/>
</dbReference>